<accession>A0A7H9AXP9</accession>
<protein>
    <submittedName>
        <fullName evidence="1">Uncharacterized protein</fullName>
    </submittedName>
</protein>
<dbReference type="GeneID" id="59234826"/>
<dbReference type="Proteomes" id="UP000509704">
    <property type="component" value="Chromosome 2"/>
</dbReference>
<evidence type="ECO:0000313" key="1">
    <source>
        <dbReference type="EMBL" id="QLG71165.1"/>
    </source>
</evidence>
<proteinExistence type="predicted"/>
<dbReference type="EMBL" id="CP058605">
    <property type="protein sequence ID" value="QLG71165.1"/>
    <property type="molecule type" value="Genomic_DNA"/>
</dbReference>
<evidence type="ECO:0000313" key="2">
    <source>
        <dbReference type="Proteomes" id="UP000509704"/>
    </source>
</evidence>
<dbReference type="AlphaFoldDB" id="A0A7H9AXP9"/>
<gene>
    <name evidence="1" type="ORF">HG535_0B02030</name>
</gene>
<reference evidence="1 2" key="1">
    <citation type="submission" date="2020-07" db="EMBL/GenBank/DDBJ databases">
        <title>The yeast mating-type switching endonuclease HO is a domesticated member of an unorthodox homing genetic element family.</title>
        <authorList>
            <person name="Coughlan A.Y."/>
            <person name="Lombardi L."/>
            <person name="Braun-Galleani S."/>
            <person name="Martos A.R."/>
            <person name="Galeote V."/>
            <person name="Bigey F."/>
            <person name="Dequin S."/>
            <person name="Byrne K.P."/>
            <person name="Wolfe K.H."/>
        </authorList>
    </citation>
    <scope>NUCLEOTIDE SEQUENCE [LARGE SCALE GENOMIC DNA]</scope>
    <source>
        <strain evidence="1 2">NRRL Y-6702</strain>
    </source>
</reference>
<dbReference type="Pfam" id="PF17306">
    <property type="entry name" value="DUF5355"/>
    <property type="match status" value="1"/>
</dbReference>
<sequence length="413" mass="46489">MRSKDVERVFNKGLSLKYPEALEGLENCPSAEIVLQRNECIRAVADAKGALDWLSRIDLLLNYAGALLQLLQDSSGSAVSSLATDLVITLLNASGYYQEISLDTMERAYGTAMATSMWSTSGLYLRKGLGLLQFTLAPPISDITSCLSQTLKLRISSTINEMIMEFQFVQQIGIVVLSLSKLRSRVHKERKDAMLDIQEGDLNDLSRNSLVYAKLVIGCLETSSRYSNDCGNIINKSGMAYLNSLIFLLLSLDQYSKDECGVSVGMIDMSISYLQKLVPKSQLEASLLLEKRKKRDILKSAFQKNEIKNKTIRTSLDIWSKKSKNNQLLPLLKLTLDDFLIQLAILLRYRYVQTNEKLSFKPIVSDESTLRKLFPRSVASELQGSEWVFDRETRSLQEVSATPYTETNANDYY</sequence>
<dbReference type="InterPro" id="IPR035278">
    <property type="entry name" value="DUF5355"/>
</dbReference>
<name>A0A7H9AXP9_ZYGMR</name>
<dbReference type="OrthoDB" id="4031940at2759"/>
<organism evidence="1 2">
    <name type="scientific">Zygotorulaspora mrakii</name>
    <name type="common">Zygosaccharomyces mrakii</name>
    <dbReference type="NCBI Taxonomy" id="42260"/>
    <lineage>
        <taxon>Eukaryota</taxon>
        <taxon>Fungi</taxon>
        <taxon>Dikarya</taxon>
        <taxon>Ascomycota</taxon>
        <taxon>Saccharomycotina</taxon>
        <taxon>Saccharomycetes</taxon>
        <taxon>Saccharomycetales</taxon>
        <taxon>Saccharomycetaceae</taxon>
        <taxon>Zygotorulaspora</taxon>
    </lineage>
</organism>
<keyword evidence="2" id="KW-1185">Reference proteome</keyword>
<dbReference type="RefSeq" id="XP_037142893.1">
    <property type="nucleotide sequence ID" value="XM_037286998.1"/>
</dbReference>
<dbReference type="KEGG" id="zmk:HG535_0B02030"/>